<protein>
    <submittedName>
        <fullName evidence="1">Uncharacterized protein</fullName>
    </submittedName>
</protein>
<sequence>MSINITGIIIDAIPNDTNQNFDENLEYDCKISKIKSLSPKSVSISFVNECTLILLDKIFIENVDEEDKLTDLENDIVQLFPNNDFWIFVMNDTIDFFGYSLIKKGIKTRTKFLGQGKILLDFGDLIPIENKIYEDYYEIILGDKESENSFNKTNSNLSEIQKKKALLMLKDRLLEKINSENEYPYLSGKIESLYIENILNIATKKEVLDLLDLNFAIFNKAKFNFKNESLKNYILIAQSRLLKQNLQ</sequence>
<organism evidence="1 2">
    <name type="scientific">Flavobacterium hercynium</name>
    <dbReference type="NCBI Taxonomy" id="387094"/>
    <lineage>
        <taxon>Bacteria</taxon>
        <taxon>Pseudomonadati</taxon>
        <taxon>Bacteroidota</taxon>
        <taxon>Flavobacteriia</taxon>
        <taxon>Flavobacteriales</taxon>
        <taxon>Flavobacteriaceae</taxon>
        <taxon>Flavobacterium</taxon>
    </lineage>
</organism>
<accession>A0A226HIJ2</accession>
<gene>
    <name evidence="1" type="ORF">B0A66_05640</name>
</gene>
<name>A0A226HIJ2_9FLAO</name>
<dbReference type="AlphaFoldDB" id="A0A226HIJ2"/>
<reference evidence="1 2" key="1">
    <citation type="submission" date="2016-11" db="EMBL/GenBank/DDBJ databases">
        <title>Whole genomes of Flavobacteriaceae.</title>
        <authorList>
            <person name="Stine C."/>
            <person name="Li C."/>
            <person name="Tadesse D."/>
        </authorList>
    </citation>
    <scope>NUCLEOTIDE SEQUENCE [LARGE SCALE GENOMIC DNA]</scope>
    <source>
        <strain evidence="1 2">DSM 18292</strain>
    </source>
</reference>
<keyword evidence="2" id="KW-1185">Reference proteome</keyword>
<dbReference type="Proteomes" id="UP000198345">
    <property type="component" value="Unassembled WGS sequence"/>
</dbReference>
<proteinExistence type="predicted"/>
<comment type="caution">
    <text evidence="1">The sequence shown here is derived from an EMBL/GenBank/DDBJ whole genome shotgun (WGS) entry which is preliminary data.</text>
</comment>
<dbReference type="EMBL" id="MUGW01000011">
    <property type="protein sequence ID" value="OXA93982.1"/>
    <property type="molecule type" value="Genomic_DNA"/>
</dbReference>
<dbReference type="RefSeq" id="WP_089048880.1">
    <property type="nucleotide sequence ID" value="NZ_FXTV01000023.1"/>
</dbReference>
<evidence type="ECO:0000313" key="1">
    <source>
        <dbReference type="EMBL" id="OXA93982.1"/>
    </source>
</evidence>
<evidence type="ECO:0000313" key="2">
    <source>
        <dbReference type="Proteomes" id="UP000198345"/>
    </source>
</evidence>
<dbReference type="OrthoDB" id="669022at2"/>